<dbReference type="Pfam" id="PF03357">
    <property type="entry name" value="Snf7"/>
    <property type="match status" value="1"/>
</dbReference>
<keyword evidence="6" id="KW-1185">Reference proteome</keyword>
<dbReference type="EMBL" id="GEZM01087675">
    <property type="protein sequence ID" value="JAV58544.1"/>
    <property type="molecule type" value="Transcribed_RNA"/>
</dbReference>
<reference evidence="4" key="1">
    <citation type="journal article" date="2016" name="Sci. Rep.">
        <title>Molecular characterization of firefly nuptial gifts: a multi-omics approach sheds light on postcopulatory sexual selection.</title>
        <authorList>
            <person name="Al-Wathiqui N."/>
            <person name="Fallon T.R."/>
            <person name="South A."/>
            <person name="Weng J.K."/>
            <person name="Lewis S.M."/>
        </authorList>
    </citation>
    <scope>NUCLEOTIDE SEQUENCE</scope>
</reference>
<reference evidence="5 6" key="2">
    <citation type="journal article" date="2018" name="Elife">
        <title>Firefly genomes illuminate parallel origins of bioluminescence in beetles.</title>
        <authorList>
            <person name="Fallon T.R."/>
            <person name="Lower S.E."/>
            <person name="Chang C.H."/>
            <person name="Bessho-Uehara M."/>
            <person name="Martin G.J."/>
            <person name="Bewick A.J."/>
            <person name="Behringer M."/>
            <person name="Debat H.J."/>
            <person name="Wong I."/>
            <person name="Day J.C."/>
            <person name="Suvorov A."/>
            <person name="Silva C.J."/>
            <person name="Stanger-Hall K.F."/>
            <person name="Hall D.W."/>
            <person name="Schmitz R.J."/>
            <person name="Nelson D.R."/>
            <person name="Lewis S.M."/>
            <person name="Shigenobu S."/>
            <person name="Bybee S.M."/>
            <person name="Larracuente A.M."/>
            <person name="Oba Y."/>
            <person name="Weng J.K."/>
        </authorList>
    </citation>
    <scope>NUCLEOTIDE SEQUENCE [LARGE SCALE GENOMIC DNA]</scope>
    <source>
        <strain evidence="5">1611_PpyrPB1</strain>
        <tissue evidence="5">Whole body</tissue>
    </source>
</reference>
<dbReference type="Proteomes" id="UP000327044">
    <property type="component" value="Unassembled WGS sequence"/>
</dbReference>
<dbReference type="AlphaFoldDB" id="A0A1Y1KAX8"/>
<name>A0A1Y1KAX8_PHOPY</name>
<evidence type="ECO:0008006" key="7">
    <source>
        <dbReference type="Google" id="ProtNLM"/>
    </source>
</evidence>
<dbReference type="OrthoDB" id="10250120at2759"/>
<dbReference type="Pfam" id="PF25880">
    <property type="entry name" value="WHD_CHMP7_1st"/>
    <property type="match status" value="1"/>
</dbReference>
<gene>
    <name evidence="5" type="ORF">PPYR_15733</name>
</gene>
<evidence type="ECO:0000313" key="6">
    <source>
        <dbReference type="Proteomes" id="UP000327044"/>
    </source>
</evidence>
<dbReference type="InParanoid" id="A0A1Y1KAX8"/>
<reference evidence="5" key="3">
    <citation type="submission" date="2019-08" db="EMBL/GenBank/DDBJ databases">
        <authorList>
            <consortium name="Photinus pyralis genome working group"/>
            <person name="Fallon T.R."/>
            <person name="Sander Lower S.E."/>
            <person name="Weng J.-K."/>
        </authorList>
    </citation>
    <scope>NUCLEOTIDE SEQUENCE</scope>
    <source>
        <strain evidence="5">1611_PpyrPB1</strain>
        <tissue evidence="5">Whole body</tissue>
    </source>
</reference>
<protein>
    <recommendedName>
        <fullName evidence="7">Charged multivesicular body protein 7</fullName>
    </recommendedName>
</protein>
<dbReference type="EMBL" id="VVIM01002117">
    <property type="protein sequence ID" value="KAB0789987.1"/>
    <property type="molecule type" value="Genomic_DNA"/>
</dbReference>
<dbReference type="PANTHER" id="PTHR22761:SF10">
    <property type="entry name" value="GH13992P"/>
    <property type="match status" value="1"/>
</dbReference>
<dbReference type="GO" id="GO:0005771">
    <property type="term" value="C:multivesicular body"/>
    <property type="evidence" value="ECO:0007669"/>
    <property type="project" value="TreeGrafter"/>
</dbReference>
<dbReference type="GO" id="GO:0006900">
    <property type="term" value="P:vesicle budding from membrane"/>
    <property type="evidence" value="ECO:0007669"/>
    <property type="project" value="TreeGrafter"/>
</dbReference>
<evidence type="ECO:0000256" key="2">
    <source>
        <dbReference type="ARBA" id="ARBA00006190"/>
    </source>
</evidence>
<evidence type="ECO:0000256" key="1">
    <source>
        <dbReference type="ARBA" id="ARBA00004177"/>
    </source>
</evidence>
<accession>A0A1Y1KAX8</accession>
<organism evidence="4">
    <name type="scientific">Photinus pyralis</name>
    <name type="common">Common eastern firefly</name>
    <name type="synonym">Lampyris pyralis</name>
    <dbReference type="NCBI Taxonomy" id="7054"/>
    <lineage>
        <taxon>Eukaryota</taxon>
        <taxon>Metazoa</taxon>
        <taxon>Ecdysozoa</taxon>
        <taxon>Arthropoda</taxon>
        <taxon>Hexapoda</taxon>
        <taxon>Insecta</taxon>
        <taxon>Pterygota</taxon>
        <taxon>Neoptera</taxon>
        <taxon>Endopterygota</taxon>
        <taxon>Coleoptera</taxon>
        <taxon>Polyphaga</taxon>
        <taxon>Elateriformia</taxon>
        <taxon>Elateroidea</taxon>
        <taxon>Lampyridae</taxon>
        <taxon>Lampyrinae</taxon>
        <taxon>Photinus</taxon>
    </lineage>
</organism>
<dbReference type="GO" id="GO:0009898">
    <property type="term" value="C:cytoplasmic side of plasma membrane"/>
    <property type="evidence" value="ECO:0007669"/>
    <property type="project" value="TreeGrafter"/>
</dbReference>
<dbReference type="PANTHER" id="PTHR22761">
    <property type="entry name" value="CHARGED MULTIVESICULAR BODY PROTEIN"/>
    <property type="match status" value="1"/>
</dbReference>
<evidence type="ECO:0000313" key="5">
    <source>
        <dbReference type="EMBL" id="KAB0789987.1"/>
    </source>
</evidence>
<dbReference type="GO" id="GO:0000815">
    <property type="term" value="C:ESCRT III complex"/>
    <property type="evidence" value="ECO:0007669"/>
    <property type="project" value="TreeGrafter"/>
</dbReference>
<proteinExistence type="inferred from homology"/>
<keyword evidence="3" id="KW-0967">Endosome</keyword>
<evidence type="ECO:0000256" key="3">
    <source>
        <dbReference type="ARBA" id="ARBA00022753"/>
    </source>
</evidence>
<comment type="similarity">
    <text evidence="2">Belongs to the SNF7 family.</text>
</comment>
<evidence type="ECO:0000313" key="4">
    <source>
        <dbReference type="EMBL" id="JAV58544.1"/>
    </source>
</evidence>
<dbReference type="FunCoup" id="A0A1Y1KAX8">
    <property type="interactions" value="1847"/>
</dbReference>
<dbReference type="InterPro" id="IPR005024">
    <property type="entry name" value="Snf7_fam"/>
</dbReference>
<comment type="subcellular location">
    <subcellularLocation>
        <location evidence="1">Endosome</location>
    </subcellularLocation>
</comment>
<dbReference type="GO" id="GO:0032511">
    <property type="term" value="P:late endosome to vacuole transport via multivesicular body sorting pathway"/>
    <property type="evidence" value="ECO:0007669"/>
    <property type="project" value="TreeGrafter"/>
</dbReference>
<sequence>MSHGQVLSILPKDKLPDVWENDSRMNVLFAPFRNRAVNPHDWDSKFAFWKKLIIDTCIYNKIYTFTLEELQKLFNINGRSPACLNVIIEEMYARGELQQLEHFLQKPCKTWGSWMAETFVKKPFVWSYNKVRRVRSSSLGLLVNVPAIVSEGTTLQSVIPDDFKKRVFTLKELMDVMNLETIKESQVKLVLHHLMCIGAIDLHEIKGSDNHSVPINVLVKFKNRESEDIITEVDVNIHILEQLEKSITLLVEKLEKEVMGFVEEAKVYLAKGHRQMAKSCLRKKHEVDKRLSQKANSLHNVQLLLLKLRDSSTDAKVFESYRLALATLQKNFKDTGLSEDSVGDVVSELGSVLDMHEDIQNTLSRPLSNDDDDDLEDELALLVSSNTPPNDPSSPSKPIVDADTLELEKRLENLKLPDVPSSDTVIKNQIAL</sequence>